<evidence type="ECO:0000256" key="1">
    <source>
        <dbReference type="ARBA" id="ARBA00006133"/>
    </source>
</evidence>
<dbReference type="GO" id="GO:0005829">
    <property type="term" value="C:cytosol"/>
    <property type="evidence" value="ECO:0007669"/>
    <property type="project" value="TreeGrafter"/>
</dbReference>
<sequence>MTDHTPTEALKSLRAILRTANLSLDDLSFHLSSTTSALYIHPTSIPPTHIPQSDIQAIGRYLPSIQAQILSDIVPTFLGALDSSSEASLRNLFVPSKSVDTLSVRRAIALTSYLNLPTYLNNPSPNDGQALPTTSRSFLLLILEGLTKEYGIDDLYYATFTASNEKGEGLKTLQWEDSVRSVVGIPAKAANAVGRWKSDGANDDLPEGLIPKVYFDRLANRLEGLMYELSQESGDVSALQLVIEKLAAIGLLTPRPSLNPSPTPSLLPALLPPLLAHLHPSPSSPIPPYPATFLPSVFLPLPSSTLATFVDSVVQHLTLQLVDGLLEPDLPDQRIKRAVQVLEMMIGSPKVGSEAWAAVMRSVLGNKQSLRLSDNRQEARNRLIAGWVALGGESSAKAFIEAIIEAWSDPKYVKFTLYAQQLNLTHTLLLALSLIQPFSPWLVAMSHRSRLILAFQSYLSHSDPSIRRLGMLVAEVLSELTIEETEEETPRSQTQEEIEALKKGLEVDENGEEDVPKQGKASKVKRLKFRGLWDGIGEGKEECRWLRRVVGTQDGRAVLDDEWEGWLLGWHETHATTPSPSTEIPAPASRPTESQSRGRTSVPRKKAAKESKPKVNPKIVMLDPDQLDDPLEGYASDSPSSSRSPSPTPSYLEEVAADPSLALDAADKKKVSRPVYVPQLFALLKGREKPEYIEMGLKWGEGLVRAKREFGTELAENSVSVTLMALGLNDPFNIEGFEEKRQGLMNALVACSPKDVAPFLCEQYFNTQYSLQQKSVILTALAMGARELAGMSVPLAPTTNRRIDFPTKTLPPSLHQKYISAADLPKGLIEGSERGQLDEAIDGVRNLLLSKGARKGEESVPEIAREKRLRVSATRRTMVAEVGSMTAQQMSLSNSTANRPVVPFKDIAAEYFMMPLINRFWQHFQDSSTRESRAITSGTRYRGAGTGMILSPMALEKFLMTLSLLLHAARYSPMFLAILCPETLELAVTIGARHPSRTEDDPLSSQGGSTTEASVVGAALELCLVALDGSFDLDSGRTLALDKPALLMGVGEWATTVFKLEEVGGEVAGGQGGKREGRVKAGAAGVVLKVGEIAEKWGHMGLRF</sequence>
<dbReference type="InterPro" id="IPR051970">
    <property type="entry name" value="TEL2_Regulation"/>
</dbReference>
<evidence type="ECO:0000313" key="4">
    <source>
        <dbReference type="Proteomes" id="UP000322225"/>
    </source>
</evidence>
<feature type="compositionally biased region" description="Low complexity" evidence="2">
    <location>
        <begin position="636"/>
        <end position="645"/>
    </location>
</feature>
<dbReference type="GO" id="GO:0042162">
    <property type="term" value="F:telomeric DNA binding"/>
    <property type="evidence" value="ECO:0007669"/>
    <property type="project" value="TreeGrafter"/>
</dbReference>
<dbReference type="OrthoDB" id="10254187at2759"/>
<evidence type="ECO:0000313" key="3">
    <source>
        <dbReference type="EMBL" id="WWD19666.1"/>
    </source>
</evidence>
<dbReference type="AlphaFoldDB" id="A0A5M6C6J9"/>
<gene>
    <name evidence="3" type="ORF">CI109_104128</name>
</gene>
<dbReference type="KEGG" id="ksn:43588258"/>
<dbReference type="GO" id="GO:0051083">
    <property type="term" value="P:'de novo' cotranslational protein folding"/>
    <property type="evidence" value="ECO:0007669"/>
    <property type="project" value="TreeGrafter"/>
</dbReference>
<dbReference type="GO" id="GO:0051879">
    <property type="term" value="F:Hsp90 protein binding"/>
    <property type="evidence" value="ECO:0007669"/>
    <property type="project" value="TreeGrafter"/>
</dbReference>
<dbReference type="InterPro" id="IPR038528">
    <property type="entry name" value="TEL2_C_sf"/>
</dbReference>
<organism evidence="3 4">
    <name type="scientific">Kwoniella shandongensis</name>
    <dbReference type="NCBI Taxonomy" id="1734106"/>
    <lineage>
        <taxon>Eukaryota</taxon>
        <taxon>Fungi</taxon>
        <taxon>Dikarya</taxon>
        <taxon>Basidiomycota</taxon>
        <taxon>Agaricomycotina</taxon>
        <taxon>Tremellomycetes</taxon>
        <taxon>Tremellales</taxon>
        <taxon>Cryptococcaceae</taxon>
        <taxon>Kwoniella</taxon>
    </lineage>
</organism>
<dbReference type="InterPro" id="IPR019337">
    <property type="entry name" value="Telomere_length_regulation_dom"/>
</dbReference>
<evidence type="ECO:0000256" key="2">
    <source>
        <dbReference type="SAM" id="MobiDB-lite"/>
    </source>
</evidence>
<comment type="similarity">
    <text evidence="1">Belongs to the TEL2 family.</text>
</comment>
<dbReference type="GeneID" id="43588258"/>
<dbReference type="PANTHER" id="PTHR15830:SF10">
    <property type="entry name" value="TELOMERE LENGTH REGULATION PROTEIN TEL2 HOMOLOG"/>
    <property type="match status" value="1"/>
</dbReference>
<dbReference type="EMBL" id="CP144057">
    <property type="protein sequence ID" value="WWD19666.1"/>
    <property type="molecule type" value="Genomic_DNA"/>
</dbReference>
<dbReference type="RefSeq" id="XP_031861727.1">
    <property type="nucleotide sequence ID" value="XM_032004125.1"/>
</dbReference>
<dbReference type="Pfam" id="PF10193">
    <property type="entry name" value="Telomere_reg-2"/>
    <property type="match status" value="1"/>
</dbReference>
<reference evidence="3" key="1">
    <citation type="submission" date="2017-08" db="EMBL/GenBank/DDBJ databases">
        <authorList>
            <person name="Cuomo C."/>
            <person name="Billmyre B."/>
            <person name="Heitman J."/>
        </authorList>
    </citation>
    <scope>NUCLEOTIDE SEQUENCE</scope>
    <source>
        <strain evidence="3">CBS 12478</strain>
    </source>
</reference>
<protein>
    <submittedName>
        <fullName evidence="3">Uncharacterized protein</fullName>
    </submittedName>
</protein>
<dbReference type="Proteomes" id="UP000322225">
    <property type="component" value="Chromosome 7"/>
</dbReference>
<accession>A0A5M6C6J9</accession>
<reference evidence="3" key="2">
    <citation type="submission" date="2024-01" db="EMBL/GenBank/DDBJ databases">
        <title>Comparative genomics of Cryptococcus and Kwoniella reveals pathogenesis evolution and contrasting modes of karyotype evolution via chromosome fusion or intercentromeric recombination.</title>
        <authorList>
            <person name="Coelho M.A."/>
            <person name="David-Palma M."/>
            <person name="Shea T."/>
            <person name="Bowers K."/>
            <person name="McGinley-Smith S."/>
            <person name="Mohammad A.W."/>
            <person name="Gnirke A."/>
            <person name="Yurkov A.M."/>
            <person name="Nowrousian M."/>
            <person name="Sun S."/>
            <person name="Cuomo C.A."/>
            <person name="Heitman J."/>
        </authorList>
    </citation>
    <scope>NUCLEOTIDE SEQUENCE</scope>
    <source>
        <strain evidence="3">CBS 12478</strain>
    </source>
</reference>
<keyword evidence="4" id="KW-1185">Reference proteome</keyword>
<dbReference type="Gene3D" id="1.25.40.720">
    <property type="entry name" value="Telomere length regulation protein 2, C-terminal domain"/>
    <property type="match status" value="1"/>
</dbReference>
<name>A0A5M6C6J9_9TREE</name>
<proteinExistence type="inferred from homology"/>
<dbReference type="PANTHER" id="PTHR15830">
    <property type="entry name" value="TELOMERE LENGTH REGULATION PROTEIN TEL2 FAMILY MEMBER"/>
    <property type="match status" value="1"/>
</dbReference>
<feature type="region of interest" description="Disordered" evidence="2">
    <location>
        <begin position="574"/>
        <end position="652"/>
    </location>
</feature>